<dbReference type="RefSeq" id="WP_280757010.1">
    <property type="nucleotide sequence ID" value="NZ_JARXXW010000015.1"/>
</dbReference>
<organism evidence="1 2">
    <name type="scientific">Polynucleobacter sphagniphilus</name>
    <dbReference type="NCBI Taxonomy" id="1743169"/>
    <lineage>
        <taxon>Bacteria</taxon>
        <taxon>Pseudomonadati</taxon>
        <taxon>Pseudomonadota</taxon>
        <taxon>Betaproteobacteria</taxon>
        <taxon>Burkholderiales</taxon>
        <taxon>Burkholderiaceae</taxon>
        <taxon>Polynucleobacter</taxon>
    </lineage>
</organism>
<dbReference type="Proteomes" id="UP001161160">
    <property type="component" value="Unassembled WGS sequence"/>
</dbReference>
<name>A0AA43MBL0_9BURK</name>
<keyword evidence="2" id="KW-1185">Reference proteome</keyword>
<dbReference type="AlphaFoldDB" id="A0AA43MBL0"/>
<evidence type="ECO:0000313" key="2">
    <source>
        <dbReference type="Proteomes" id="UP001161160"/>
    </source>
</evidence>
<proteinExistence type="predicted"/>
<protein>
    <submittedName>
        <fullName evidence="1">Uncharacterized protein</fullName>
    </submittedName>
</protein>
<gene>
    <name evidence="1" type="ORF">M2127_002096</name>
</gene>
<comment type="caution">
    <text evidence="1">The sequence shown here is derived from an EMBL/GenBank/DDBJ whole genome shotgun (WGS) entry which is preliminary data.</text>
</comment>
<evidence type="ECO:0000313" key="1">
    <source>
        <dbReference type="EMBL" id="MDH6504767.1"/>
    </source>
</evidence>
<dbReference type="EMBL" id="JARXYA010000014">
    <property type="protein sequence ID" value="MDH6504767.1"/>
    <property type="molecule type" value="Genomic_DNA"/>
</dbReference>
<sequence>MTENQPTSTQFNSIAGTVTGLVKGSVSVSEHGLQVTREGEIRALDGENAVELVNRSISGSIVNAGTITSQGGGGIVIKGATLVGDIVNLGNIGASQKSQGE</sequence>
<accession>A0AA43MBL0</accession>
<reference evidence="1" key="1">
    <citation type="submission" date="2023-04" db="EMBL/GenBank/DDBJ databases">
        <title>Genome Encyclopedia of Bacteria and Archaea VI: Functional Genomics of Type Strains.</title>
        <authorList>
            <person name="Whitman W."/>
        </authorList>
    </citation>
    <scope>NUCLEOTIDE SEQUENCE</scope>
    <source>
        <strain evidence="1">Enz.4-51</strain>
    </source>
</reference>